<name>A0ABU6KAF4_9BACI</name>
<accession>A0ABU6KAF4</accession>
<comment type="caution">
    <text evidence="2">The sequence shown here is derived from an EMBL/GenBank/DDBJ whole genome shotgun (WGS) entry which is preliminary data.</text>
</comment>
<dbReference type="Proteomes" id="UP001335737">
    <property type="component" value="Unassembled WGS sequence"/>
</dbReference>
<evidence type="ECO:0000313" key="3">
    <source>
        <dbReference type="Proteomes" id="UP001335737"/>
    </source>
</evidence>
<keyword evidence="1" id="KW-0175">Coiled coil</keyword>
<protein>
    <submittedName>
        <fullName evidence="2">tRNA (Adenine(22)-N(1))-methyltransferase TrmK</fullName>
    </submittedName>
</protein>
<organism evidence="2 3">
    <name type="scientific">Virgibacillus tibetensis</name>
    <dbReference type="NCBI Taxonomy" id="3042313"/>
    <lineage>
        <taxon>Bacteria</taxon>
        <taxon>Bacillati</taxon>
        <taxon>Bacillota</taxon>
        <taxon>Bacilli</taxon>
        <taxon>Bacillales</taxon>
        <taxon>Bacillaceae</taxon>
        <taxon>Virgibacillus</taxon>
    </lineage>
</organism>
<dbReference type="PANTHER" id="PTHR38451:SF1">
    <property type="entry name" value="TRNA (ADENINE(22)-N(1))-METHYLTRANSFERASE"/>
    <property type="match status" value="1"/>
</dbReference>
<dbReference type="InterPro" id="IPR006901">
    <property type="entry name" value="TrmK"/>
</dbReference>
<dbReference type="Gene3D" id="1.10.287.1890">
    <property type="match status" value="1"/>
</dbReference>
<dbReference type="Gene3D" id="3.40.50.150">
    <property type="entry name" value="Vaccinia Virus protein VP39"/>
    <property type="match status" value="1"/>
</dbReference>
<gene>
    <name evidence="2" type="ORF">QGM71_01840</name>
</gene>
<reference evidence="2 3" key="1">
    <citation type="journal article" date="2024" name="Int. J. Syst. Evol. Microbiol.">
        <title>Virgibacillus tibetensis sp. nov., isolated from salt lake on the Tibetan Plateau of China.</title>
        <authorList>
            <person name="Phurbu D."/>
            <person name="Liu Z.-X."/>
            <person name="Wang R."/>
            <person name="Zheng Y.-Y."/>
            <person name="Liu H.-C."/>
            <person name="Zhou Y.-G."/>
            <person name="Yu Y.-J."/>
            <person name="Li A.-H."/>
        </authorList>
    </citation>
    <scope>NUCLEOTIDE SEQUENCE [LARGE SCALE GENOMIC DNA]</scope>
    <source>
        <strain evidence="2 3">C22-A2</strain>
    </source>
</reference>
<dbReference type="EMBL" id="JARZFX010000001">
    <property type="protein sequence ID" value="MEC5422234.1"/>
    <property type="molecule type" value="Genomic_DNA"/>
</dbReference>
<evidence type="ECO:0000256" key="1">
    <source>
        <dbReference type="SAM" id="Coils"/>
    </source>
</evidence>
<dbReference type="InterPro" id="IPR029063">
    <property type="entry name" value="SAM-dependent_MTases_sf"/>
</dbReference>
<sequence>MINSIKLSERLKTIASFLPKGTVFADIGSDHAYLPCFVCLQDKTAKAIAGEVNEGPFNSAKDTVATCNLTSVIEVRLGNGLQVINEKDEIKQLVIAGMGGALIRMILEEGKKKLSSVQRIIAQPNVDARSVRKWLIEHRFMITNEAIIEESGHIYEIIVADKINIINPDNEDISEKQLLFGPLLMENKPKAFYSKWKLEYEKLQHVIEQMKKAKKVNEEKIIRYEFELQLIREVIEDEENTQ</sequence>
<keyword evidence="3" id="KW-1185">Reference proteome</keyword>
<evidence type="ECO:0000313" key="2">
    <source>
        <dbReference type="EMBL" id="MEC5422234.1"/>
    </source>
</evidence>
<dbReference type="RefSeq" id="WP_327605804.1">
    <property type="nucleotide sequence ID" value="NZ_JARZFX010000001.1"/>
</dbReference>
<dbReference type="PANTHER" id="PTHR38451">
    <property type="entry name" value="TRNA (ADENINE(22)-N(1))-METHYLTRANSFERASE"/>
    <property type="match status" value="1"/>
</dbReference>
<feature type="coiled-coil region" evidence="1">
    <location>
        <begin position="193"/>
        <end position="220"/>
    </location>
</feature>
<dbReference type="Pfam" id="PF04816">
    <property type="entry name" value="TrmK"/>
    <property type="match status" value="1"/>
</dbReference>
<proteinExistence type="predicted"/>
<dbReference type="PIRSF" id="PIRSF018637">
    <property type="entry name" value="TrmK"/>
    <property type="match status" value="1"/>
</dbReference>